<evidence type="ECO:0000259" key="6">
    <source>
        <dbReference type="Pfam" id="PF00188"/>
    </source>
</evidence>
<dbReference type="PANTHER" id="PTHR31157:SF1">
    <property type="entry name" value="SCP DOMAIN-CONTAINING PROTEIN"/>
    <property type="match status" value="1"/>
</dbReference>
<dbReference type="EMBL" id="CP047650">
    <property type="protein sequence ID" value="QHJ00216.1"/>
    <property type="molecule type" value="Genomic_DNA"/>
</dbReference>
<dbReference type="AlphaFoldDB" id="A0A857JBZ2"/>
<dbReference type="Gene3D" id="3.40.33.10">
    <property type="entry name" value="CAP"/>
    <property type="match status" value="1"/>
</dbReference>
<sequence length="330" mass="35483">MPPQLEDLPFNTLDLVLAAIALLALWRGWRTGFLITATRLACLAASLLAAEAGYPALARAVQNLGWIAPPWAAPAAFVAIFVVAQLLLGGLAWQLLRPLLRRMTSPWLRGIDSLLGLLPGAVSAVLCTMFVVVLMGSLPLGPVLAEQLEESALADPLQVPIAMLEDRIEPVLGPALALTARTLTAQPEPHQSIALPFTVAKAQARPALEAQMLELLNAERERAGLRPLAADPDTVEVSRAHGRDMFARHYFSHETPEGATPFDRLRQAGIRFRAAGENLALAPTLERAHQGLMDSPGHRANILNPLFGRVGIGIVDGGRHGLIVTQTFRN</sequence>
<protein>
    <recommendedName>
        <fullName evidence="6">SCP domain-containing protein</fullName>
    </recommendedName>
</protein>
<dbReference type="Pfam" id="PF00188">
    <property type="entry name" value="CAP"/>
    <property type="match status" value="1"/>
</dbReference>
<proteinExistence type="predicted"/>
<evidence type="ECO:0000256" key="5">
    <source>
        <dbReference type="SAM" id="Phobius"/>
    </source>
</evidence>
<dbReference type="Pfam" id="PF02674">
    <property type="entry name" value="Colicin_V"/>
    <property type="match status" value="1"/>
</dbReference>
<reference evidence="7 8" key="1">
    <citation type="submission" date="2020-01" db="EMBL/GenBank/DDBJ databases">
        <title>Genome sequencing of strain KACC 21265.</title>
        <authorList>
            <person name="Heo J."/>
            <person name="Kim S.-J."/>
            <person name="Kim J.-S."/>
            <person name="Hong S.-B."/>
            <person name="Kwon S.-W."/>
        </authorList>
    </citation>
    <scope>NUCLEOTIDE SEQUENCE [LARGE SCALE GENOMIC DNA]</scope>
    <source>
        <strain evidence="7 8">KACC 21265</strain>
    </source>
</reference>
<feature type="transmembrane region" description="Helical" evidence="5">
    <location>
        <begin position="114"/>
        <end position="138"/>
    </location>
</feature>
<dbReference type="PANTHER" id="PTHR31157">
    <property type="entry name" value="SCP DOMAIN-CONTAINING PROTEIN"/>
    <property type="match status" value="1"/>
</dbReference>
<accession>A0A857JBZ2</accession>
<evidence type="ECO:0000313" key="7">
    <source>
        <dbReference type="EMBL" id="QHJ00216.1"/>
    </source>
</evidence>
<feature type="transmembrane region" description="Helical" evidence="5">
    <location>
        <begin position="12"/>
        <end position="29"/>
    </location>
</feature>
<evidence type="ECO:0000256" key="1">
    <source>
        <dbReference type="ARBA" id="ARBA00004141"/>
    </source>
</evidence>
<dbReference type="GO" id="GO:0016020">
    <property type="term" value="C:membrane"/>
    <property type="evidence" value="ECO:0007669"/>
    <property type="project" value="UniProtKB-SubCell"/>
</dbReference>
<dbReference type="KEGG" id="xyk:GT347_20870"/>
<dbReference type="SUPFAM" id="SSF55797">
    <property type="entry name" value="PR-1-like"/>
    <property type="match status" value="1"/>
</dbReference>
<dbReference type="InterPro" id="IPR035940">
    <property type="entry name" value="CAP_sf"/>
</dbReference>
<evidence type="ECO:0000313" key="8">
    <source>
        <dbReference type="Proteomes" id="UP000464787"/>
    </source>
</evidence>
<keyword evidence="8" id="KW-1185">Reference proteome</keyword>
<feature type="transmembrane region" description="Helical" evidence="5">
    <location>
        <begin position="73"/>
        <end position="93"/>
    </location>
</feature>
<evidence type="ECO:0000256" key="2">
    <source>
        <dbReference type="ARBA" id="ARBA00022692"/>
    </source>
</evidence>
<gene>
    <name evidence="7" type="ORF">GT347_20870</name>
</gene>
<keyword evidence="2 5" id="KW-0812">Transmembrane</keyword>
<organism evidence="7 8">
    <name type="scientific">Xylophilus rhododendri</name>
    <dbReference type="NCBI Taxonomy" id="2697032"/>
    <lineage>
        <taxon>Bacteria</taxon>
        <taxon>Pseudomonadati</taxon>
        <taxon>Pseudomonadota</taxon>
        <taxon>Betaproteobacteria</taxon>
        <taxon>Burkholderiales</taxon>
        <taxon>Xylophilus</taxon>
    </lineage>
</organism>
<feature type="transmembrane region" description="Helical" evidence="5">
    <location>
        <begin position="41"/>
        <end position="61"/>
    </location>
</feature>
<dbReference type="RefSeq" id="WP_160554026.1">
    <property type="nucleotide sequence ID" value="NZ_CP047650.1"/>
</dbReference>
<dbReference type="InterPro" id="IPR014044">
    <property type="entry name" value="CAP_dom"/>
</dbReference>
<dbReference type="InterPro" id="IPR003825">
    <property type="entry name" value="Colicin-V_CvpA"/>
</dbReference>
<dbReference type="GO" id="GO:0009403">
    <property type="term" value="P:toxin biosynthetic process"/>
    <property type="evidence" value="ECO:0007669"/>
    <property type="project" value="InterPro"/>
</dbReference>
<dbReference type="CDD" id="cd05379">
    <property type="entry name" value="CAP_bacterial"/>
    <property type="match status" value="1"/>
</dbReference>
<evidence type="ECO:0000256" key="4">
    <source>
        <dbReference type="ARBA" id="ARBA00023136"/>
    </source>
</evidence>
<comment type="subcellular location">
    <subcellularLocation>
        <location evidence="1">Membrane</location>
        <topology evidence="1">Multi-pass membrane protein</topology>
    </subcellularLocation>
</comment>
<feature type="domain" description="SCP" evidence="6">
    <location>
        <begin position="213"/>
        <end position="327"/>
    </location>
</feature>
<keyword evidence="4 5" id="KW-0472">Membrane</keyword>
<keyword evidence="3 5" id="KW-1133">Transmembrane helix</keyword>
<name>A0A857JBZ2_9BURK</name>
<dbReference type="Proteomes" id="UP000464787">
    <property type="component" value="Chromosome"/>
</dbReference>
<evidence type="ECO:0000256" key="3">
    <source>
        <dbReference type="ARBA" id="ARBA00022989"/>
    </source>
</evidence>